<keyword evidence="1" id="KW-0808">Transferase</keyword>
<dbReference type="GO" id="GO:0006633">
    <property type="term" value="P:fatty acid biosynthetic process"/>
    <property type="evidence" value="ECO:0007669"/>
    <property type="project" value="TreeGrafter"/>
</dbReference>
<protein>
    <submittedName>
        <fullName evidence="3">3-oxoacyl-ACP synthase</fullName>
    </submittedName>
</protein>
<dbReference type="EMBL" id="PJEO01000024">
    <property type="protein sequence ID" value="PKQ45483.1"/>
    <property type="molecule type" value="Genomic_DNA"/>
</dbReference>
<reference evidence="3 4" key="1">
    <citation type="submission" date="2017-12" db="EMBL/GenBank/DDBJ databases">
        <title>Confluentibacter flavum sp. nov., isolated from the saline lake.</title>
        <authorList>
            <person name="Yu L."/>
        </authorList>
    </citation>
    <scope>NUCLEOTIDE SEQUENCE [LARGE SCALE GENOMIC DNA]</scope>
    <source>
        <strain evidence="3 4">3B</strain>
    </source>
</reference>
<evidence type="ECO:0000259" key="2">
    <source>
        <dbReference type="Pfam" id="PF13723"/>
    </source>
</evidence>
<evidence type="ECO:0000256" key="1">
    <source>
        <dbReference type="ARBA" id="ARBA00022679"/>
    </source>
</evidence>
<feature type="domain" description="Beta-ketoacyl synthase-like N-terminal" evidence="2">
    <location>
        <begin position="43"/>
        <end position="180"/>
    </location>
</feature>
<organism evidence="3 4">
    <name type="scientific">Confluentibacter flavum</name>
    <dbReference type="NCBI Taxonomy" id="1909700"/>
    <lineage>
        <taxon>Bacteria</taxon>
        <taxon>Pseudomonadati</taxon>
        <taxon>Bacteroidota</taxon>
        <taxon>Flavobacteriia</taxon>
        <taxon>Flavobacteriales</taxon>
        <taxon>Flavobacteriaceae</taxon>
        <taxon>Confluentibacter</taxon>
    </lineage>
</organism>
<keyword evidence="4" id="KW-1185">Reference proteome</keyword>
<sequence>MRNCYIHSAVSISLQHTFDSEDFLADIIIHNSKKAKAIYPNYKDFISTIAARRMESGVKMGVIAATKALNLAELNQPDAIITGTGMGCIADTEKFLNSIIDNNEAYLTPTSFIQSTHNTLSANIALILNCHGYNNTYAHASLSFESALIDAKLLLEQEEANHILVGGTDELGNEFVDYVQMIEASNDHGINVPFGEGASFTVLSSEKKPNTIQLLDITTENKISNDKLKHKIKSFLDDNKLNFHDIDAIILGNNGDTFDYYYEQLTSSLFVHASQIHYKHLIGEFYTASAFGFWLGIKILQKQHIPKAVLKNVKSTKPIKIILIYNQFKGENHSFILLKKC</sequence>
<dbReference type="GO" id="GO:0004315">
    <property type="term" value="F:3-oxoacyl-[acyl-carrier-protein] synthase activity"/>
    <property type="evidence" value="ECO:0007669"/>
    <property type="project" value="TreeGrafter"/>
</dbReference>
<comment type="caution">
    <text evidence="3">The sequence shown here is derived from an EMBL/GenBank/DDBJ whole genome shotgun (WGS) entry which is preliminary data.</text>
</comment>
<dbReference type="GO" id="GO:0005829">
    <property type="term" value="C:cytosol"/>
    <property type="evidence" value="ECO:0007669"/>
    <property type="project" value="TreeGrafter"/>
</dbReference>
<accession>A0A2N3HKN5</accession>
<dbReference type="Gene3D" id="3.40.47.10">
    <property type="match status" value="1"/>
</dbReference>
<dbReference type="PANTHER" id="PTHR11712:SF336">
    <property type="entry name" value="3-OXOACYL-[ACYL-CARRIER-PROTEIN] SYNTHASE, MITOCHONDRIAL"/>
    <property type="match status" value="1"/>
</dbReference>
<dbReference type="Proteomes" id="UP000233435">
    <property type="component" value="Unassembled WGS sequence"/>
</dbReference>
<dbReference type="RefSeq" id="WP_106659373.1">
    <property type="nucleotide sequence ID" value="NZ_PJEO01000024.1"/>
</dbReference>
<gene>
    <name evidence="3" type="ORF">CSW08_07945</name>
</gene>
<dbReference type="OrthoDB" id="1404523at2"/>
<dbReference type="InterPro" id="IPR014030">
    <property type="entry name" value="Ketoacyl_synth_N"/>
</dbReference>
<dbReference type="InterPro" id="IPR000794">
    <property type="entry name" value="Beta-ketoacyl_synthase"/>
</dbReference>
<evidence type="ECO:0000313" key="3">
    <source>
        <dbReference type="EMBL" id="PKQ45483.1"/>
    </source>
</evidence>
<dbReference type="PANTHER" id="PTHR11712">
    <property type="entry name" value="POLYKETIDE SYNTHASE-RELATED"/>
    <property type="match status" value="1"/>
</dbReference>
<proteinExistence type="predicted"/>
<dbReference type="SUPFAM" id="SSF53901">
    <property type="entry name" value="Thiolase-like"/>
    <property type="match status" value="1"/>
</dbReference>
<dbReference type="AlphaFoldDB" id="A0A2N3HKN5"/>
<name>A0A2N3HKN5_9FLAO</name>
<dbReference type="Pfam" id="PF13723">
    <property type="entry name" value="Ketoacyl-synt_2"/>
    <property type="match status" value="1"/>
</dbReference>
<dbReference type="InterPro" id="IPR016039">
    <property type="entry name" value="Thiolase-like"/>
</dbReference>
<evidence type="ECO:0000313" key="4">
    <source>
        <dbReference type="Proteomes" id="UP000233435"/>
    </source>
</evidence>